<evidence type="ECO:0000313" key="4">
    <source>
        <dbReference type="EMBL" id="KAL3283407.1"/>
    </source>
</evidence>
<keyword evidence="2" id="KW-0813">Transport</keyword>
<dbReference type="InterPro" id="IPR000744">
    <property type="entry name" value="NSF_attach"/>
</dbReference>
<dbReference type="Proteomes" id="UP001516400">
    <property type="component" value="Unassembled WGS sequence"/>
</dbReference>
<protein>
    <recommendedName>
        <fullName evidence="6">Alpha-SNAP</fullName>
    </recommendedName>
</protein>
<reference evidence="4 5" key="1">
    <citation type="journal article" date="2021" name="BMC Biol.">
        <title>Horizontally acquired antibacterial genes associated with adaptive radiation of ladybird beetles.</title>
        <authorList>
            <person name="Li H.S."/>
            <person name="Tang X.F."/>
            <person name="Huang Y.H."/>
            <person name="Xu Z.Y."/>
            <person name="Chen M.L."/>
            <person name="Du X.Y."/>
            <person name="Qiu B.Y."/>
            <person name="Chen P.T."/>
            <person name="Zhang W."/>
            <person name="Slipinski A."/>
            <person name="Escalona H.E."/>
            <person name="Waterhouse R.M."/>
            <person name="Zwick A."/>
            <person name="Pang H."/>
        </authorList>
    </citation>
    <scope>NUCLEOTIDE SEQUENCE [LARGE SCALE GENOMIC DNA]</scope>
    <source>
        <strain evidence="4">SYSU2018</strain>
    </source>
</reference>
<dbReference type="Pfam" id="PF14938">
    <property type="entry name" value="SNAP"/>
    <property type="match status" value="1"/>
</dbReference>
<proteinExistence type="inferred from homology"/>
<comment type="caution">
    <text evidence="4">The sequence shown here is derived from an EMBL/GenBank/DDBJ whole genome shotgun (WGS) entry which is preliminary data.</text>
</comment>
<dbReference type="GO" id="GO:0015031">
    <property type="term" value="P:protein transport"/>
    <property type="evidence" value="ECO:0007669"/>
    <property type="project" value="UniProtKB-KW"/>
</dbReference>
<evidence type="ECO:0000313" key="5">
    <source>
        <dbReference type="Proteomes" id="UP001516400"/>
    </source>
</evidence>
<keyword evidence="5" id="KW-1185">Reference proteome</keyword>
<evidence type="ECO:0008006" key="6">
    <source>
        <dbReference type="Google" id="ProtNLM"/>
    </source>
</evidence>
<evidence type="ECO:0000256" key="2">
    <source>
        <dbReference type="ARBA" id="ARBA00022448"/>
    </source>
</evidence>
<dbReference type="InterPro" id="IPR011990">
    <property type="entry name" value="TPR-like_helical_dom_sf"/>
</dbReference>
<evidence type="ECO:0000256" key="1">
    <source>
        <dbReference type="ARBA" id="ARBA00010050"/>
    </source>
</evidence>
<accession>A0ABD2NYH2</accession>
<dbReference type="PANTHER" id="PTHR13768:SF8">
    <property type="entry name" value="ALPHA-SOLUBLE NSF ATTACHMENT PROTEIN"/>
    <property type="match status" value="1"/>
</dbReference>
<dbReference type="SUPFAM" id="SSF48452">
    <property type="entry name" value="TPR-like"/>
    <property type="match status" value="1"/>
</dbReference>
<dbReference type="EMBL" id="JABFTP020000144">
    <property type="protein sequence ID" value="KAL3283407.1"/>
    <property type="molecule type" value="Genomic_DNA"/>
</dbReference>
<dbReference type="AlphaFoldDB" id="A0ABD2NYH2"/>
<name>A0ABD2NYH2_9CUCU</name>
<comment type="similarity">
    <text evidence="1">Belongs to the SNAP family.</text>
</comment>
<dbReference type="PANTHER" id="PTHR13768">
    <property type="entry name" value="SOLUBLE NSF ATTACHMENT PROTEIN SNAP"/>
    <property type="match status" value="1"/>
</dbReference>
<keyword evidence="3" id="KW-0653">Protein transport</keyword>
<dbReference type="Gene3D" id="1.25.40.10">
    <property type="entry name" value="Tetratricopeptide repeat domain"/>
    <property type="match status" value="1"/>
</dbReference>
<organism evidence="4 5">
    <name type="scientific">Cryptolaemus montrouzieri</name>
    <dbReference type="NCBI Taxonomy" id="559131"/>
    <lineage>
        <taxon>Eukaryota</taxon>
        <taxon>Metazoa</taxon>
        <taxon>Ecdysozoa</taxon>
        <taxon>Arthropoda</taxon>
        <taxon>Hexapoda</taxon>
        <taxon>Insecta</taxon>
        <taxon>Pterygota</taxon>
        <taxon>Neoptera</taxon>
        <taxon>Endopterygota</taxon>
        <taxon>Coleoptera</taxon>
        <taxon>Polyphaga</taxon>
        <taxon>Cucujiformia</taxon>
        <taxon>Coccinelloidea</taxon>
        <taxon>Coccinellidae</taxon>
        <taxon>Scymninae</taxon>
        <taxon>Scymnini</taxon>
        <taxon>Cryptolaemus</taxon>
    </lineage>
</organism>
<gene>
    <name evidence="4" type="ORF">HHI36_006552</name>
</gene>
<dbReference type="PRINTS" id="PR00448">
    <property type="entry name" value="NSFATTACHMNT"/>
</dbReference>
<sequence>MGRFSAAAKHHQMIAEIYELQLFDLKNAVNHYEQATDYFKSEENNSSAEMCSMKVAHYAAIFEDYQRAIEIYQQTALTHVGGTLLKYNIQTFLFKAALCHICADILSGKHVIQKYVELFPMFEDSNECKFLFELVESIETDDLNGFVMAKFNFTSKFRCDELVKTLLMRIEKIISNGIDLR</sequence>
<evidence type="ECO:0000256" key="3">
    <source>
        <dbReference type="ARBA" id="ARBA00022927"/>
    </source>
</evidence>